<dbReference type="AlphaFoldDB" id="A0A9P5Q5J0"/>
<name>A0A9P5Q5J0_9AGAR</name>
<accession>A0A9P5Q5J0</accession>
<feature type="region of interest" description="Disordered" evidence="1">
    <location>
        <begin position="95"/>
        <end position="114"/>
    </location>
</feature>
<evidence type="ECO:0000313" key="2">
    <source>
        <dbReference type="EMBL" id="KAF9074472.1"/>
    </source>
</evidence>
<reference evidence="2" key="1">
    <citation type="submission" date="2020-11" db="EMBL/GenBank/DDBJ databases">
        <authorList>
            <consortium name="DOE Joint Genome Institute"/>
            <person name="Ahrendt S."/>
            <person name="Riley R."/>
            <person name="Andreopoulos W."/>
            <person name="Labutti K."/>
            <person name="Pangilinan J."/>
            <person name="Ruiz-Duenas F.J."/>
            <person name="Barrasa J.M."/>
            <person name="Sanchez-Garcia M."/>
            <person name="Camarero S."/>
            <person name="Miyauchi S."/>
            <person name="Serrano A."/>
            <person name="Linde D."/>
            <person name="Babiker R."/>
            <person name="Drula E."/>
            <person name="Ayuso-Fernandez I."/>
            <person name="Pacheco R."/>
            <person name="Padilla G."/>
            <person name="Ferreira P."/>
            <person name="Barriuso J."/>
            <person name="Kellner H."/>
            <person name="Castanera R."/>
            <person name="Alfaro M."/>
            <person name="Ramirez L."/>
            <person name="Pisabarro A.G."/>
            <person name="Kuo A."/>
            <person name="Tritt A."/>
            <person name="Lipzen A."/>
            <person name="He G."/>
            <person name="Yan M."/>
            <person name="Ng V."/>
            <person name="Cullen D."/>
            <person name="Martin F."/>
            <person name="Rosso M.-N."/>
            <person name="Henrissat B."/>
            <person name="Hibbett D."/>
            <person name="Martinez A.T."/>
            <person name="Grigoriev I.V."/>
        </authorList>
    </citation>
    <scope>NUCLEOTIDE SEQUENCE</scope>
    <source>
        <strain evidence="2">AH 40177</strain>
    </source>
</reference>
<feature type="compositionally biased region" description="Pro residues" evidence="1">
    <location>
        <begin position="253"/>
        <end position="266"/>
    </location>
</feature>
<evidence type="ECO:0000256" key="1">
    <source>
        <dbReference type="SAM" id="MobiDB-lite"/>
    </source>
</evidence>
<organism evidence="2 3">
    <name type="scientific">Rhodocollybia butyracea</name>
    <dbReference type="NCBI Taxonomy" id="206335"/>
    <lineage>
        <taxon>Eukaryota</taxon>
        <taxon>Fungi</taxon>
        <taxon>Dikarya</taxon>
        <taxon>Basidiomycota</taxon>
        <taxon>Agaricomycotina</taxon>
        <taxon>Agaricomycetes</taxon>
        <taxon>Agaricomycetidae</taxon>
        <taxon>Agaricales</taxon>
        <taxon>Marasmiineae</taxon>
        <taxon>Omphalotaceae</taxon>
        <taxon>Rhodocollybia</taxon>
    </lineage>
</organism>
<feature type="region of interest" description="Disordered" evidence="1">
    <location>
        <begin position="129"/>
        <end position="271"/>
    </location>
</feature>
<proteinExistence type="predicted"/>
<feature type="compositionally biased region" description="Polar residues" evidence="1">
    <location>
        <begin position="339"/>
        <end position="353"/>
    </location>
</feature>
<evidence type="ECO:0000313" key="3">
    <source>
        <dbReference type="Proteomes" id="UP000772434"/>
    </source>
</evidence>
<gene>
    <name evidence="2" type="ORF">BDP27DRAFT_1317152</name>
</gene>
<sequence length="518" mass="59823">MPPPIIDIPRAKQSFPIVQAGHVHLRNASDTIHQHRNSLASQLRILDSRWAHLFSVAPVLNKLTKGRQRPEEFCKNTEALYEDVQTALDEARKQKMLRPADEQDSIVPGPPPSLFARTVKALSSIIERVEPSASRSSSSNRHTKRRRSPRKKSSRHSIKYTSASSSLYEHKIDRDRGRRSHRYGPDEQHLTFEKPLQHQRQTGHVLHKPPPSTEKRSRSWSKHRQRSPSRHHRRRDGGKKSTRKDYPNDMPGPKQPPVPSLPPADGIPPIYARFATTPYDRDDEQLEPPVIPFAIPNPEHHYSARRYPPPHSQTFTQYHENAHRETHHPPSSYYHDYSQKNGQTPRFQNNYASQLRDRDQGRDRERYPSSSRSPEQPVYPRRTVRQHEPTYSSTSTPVMPVNSLPTIPAPSSYRHLSRSRYPPSFQAGRSSDASQRKYMYSWGDSGGSYRDEDRQKDGYKDGYRGSGDRHANGYSRTSPRHHKFKSPKSSPEVVVLPHSPLIMRSKFQENFSVHQSER</sequence>
<feature type="compositionally biased region" description="Basic and acidic residues" evidence="1">
    <location>
        <begin position="183"/>
        <end position="196"/>
    </location>
</feature>
<feature type="region of interest" description="Disordered" evidence="1">
    <location>
        <begin position="294"/>
        <end position="493"/>
    </location>
</feature>
<dbReference type="EMBL" id="JADNRY010000013">
    <property type="protein sequence ID" value="KAF9074472.1"/>
    <property type="molecule type" value="Genomic_DNA"/>
</dbReference>
<feature type="compositionally biased region" description="Basic residues" evidence="1">
    <location>
        <begin position="141"/>
        <end position="158"/>
    </location>
</feature>
<keyword evidence="3" id="KW-1185">Reference proteome</keyword>
<feature type="compositionally biased region" description="Basic and acidic residues" evidence="1">
    <location>
        <begin position="449"/>
        <end position="471"/>
    </location>
</feature>
<dbReference type="Proteomes" id="UP000772434">
    <property type="component" value="Unassembled WGS sequence"/>
</dbReference>
<feature type="compositionally biased region" description="Basic residues" evidence="1">
    <location>
        <begin position="218"/>
        <end position="242"/>
    </location>
</feature>
<protein>
    <submittedName>
        <fullName evidence="2">Uncharacterized protein</fullName>
    </submittedName>
</protein>
<comment type="caution">
    <text evidence="2">The sequence shown here is derived from an EMBL/GenBank/DDBJ whole genome shotgun (WGS) entry which is preliminary data.</text>
</comment>
<dbReference type="OrthoDB" id="3053951at2759"/>
<feature type="compositionally biased region" description="Low complexity" evidence="1">
    <location>
        <begin position="131"/>
        <end position="140"/>
    </location>
</feature>
<feature type="compositionally biased region" description="Basic and acidic residues" evidence="1">
    <location>
        <begin position="355"/>
        <end position="367"/>
    </location>
</feature>